<accession>A6DQG7</accession>
<dbReference type="Proteomes" id="UP000004947">
    <property type="component" value="Unassembled WGS sequence"/>
</dbReference>
<name>A6DQG7_9BACT</name>
<sequence>MTKLYIYGLKSYISKLAMWLPSSKLRIITCRIFGSKIQSDSHIYSGVEVRSHRNLQIGSLSVIGERSHLDARRKLIIGDNVNISSEVMIWTLHHDKNCPNFSAVGNSVIIDDFAWICSRAIILPGVKIGKGAIVAAGAVVTKDVPNYAVVGGNPAKIIGERSRDLQYKLNQNIPFI</sequence>
<evidence type="ECO:0000313" key="3">
    <source>
        <dbReference type="EMBL" id="EDM26048.1"/>
    </source>
</evidence>
<dbReference type="Gene3D" id="2.160.10.10">
    <property type="entry name" value="Hexapeptide repeat proteins"/>
    <property type="match status" value="1"/>
</dbReference>
<protein>
    <submittedName>
        <fullName evidence="3">Transferase hexapeptide repeat</fullName>
    </submittedName>
</protein>
<dbReference type="PANTHER" id="PTHR23416:SF23">
    <property type="entry name" value="ACETYLTRANSFERASE C18B11.09C-RELATED"/>
    <property type="match status" value="1"/>
</dbReference>
<dbReference type="SUPFAM" id="SSF51161">
    <property type="entry name" value="Trimeric LpxA-like enzymes"/>
    <property type="match status" value="1"/>
</dbReference>
<comment type="similarity">
    <text evidence="1">Belongs to the transferase hexapeptide repeat family.</text>
</comment>
<evidence type="ECO:0000256" key="2">
    <source>
        <dbReference type="ARBA" id="ARBA00022679"/>
    </source>
</evidence>
<dbReference type="STRING" id="313628.LNTAR_04341"/>
<dbReference type="eggNOG" id="COG0110">
    <property type="taxonomic scope" value="Bacteria"/>
</dbReference>
<organism evidence="3 4">
    <name type="scientific">Lentisphaera araneosa HTCC2155</name>
    <dbReference type="NCBI Taxonomy" id="313628"/>
    <lineage>
        <taxon>Bacteria</taxon>
        <taxon>Pseudomonadati</taxon>
        <taxon>Lentisphaerota</taxon>
        <taxon>Lentisphaeria</taxon>
        <taxon>Lentisphaerales</taxon>
        <taxon>Lentisphaeraceae</taxon>
        <taxon>Lentisphaera</taxon>
    </lineage>
</organism>
<keyword evidence="4" id="KW-1185">Reference proteome</keyword>
<proteinExistence type="inferred from homology"/>
<dbReference type="EMBL" id="ABCK01000020">
    <property type="protein sequence ID" value="EDM26048.1"/>
    <property type="molecule type" value="Genomic_DNA"/>
</dbReference>
<dbReference type="CDD" id="cd04647">
    <property type="entry name" value="LbH_MAT_like"/>
    <property type="match status" value="1"/>
</dbReference>
<dbReference type="GO" id="GO:0005829">
    <property type="term" value="C:cytosol"/>
    <property type="evidence" value="ECO:0007669"/>
    <property type="project" value="TreeGrafter"/>
</dbReference>
<reference evidence="3 4" key="1">
    <citation type="journal article" date="2010" name="J. Bacteriol.">
        <title>Genome sequence of Lentisphaera araneosa HTCC2155T, the type species of the order Lentisphaerales in the phylum Lentisphaerae.</title>
        <authorList>
            <person name="Thrash J.C."/>
            <person name="Cho J.C."/>
            <person name="Vergin K.L."/>
            <person name="Morris R.M."/>
            <person name="Giovannoni S.J."/>
        </authorList>
    </citation>
    <scope>NUCLEOTIDE SEQUENCE [LARGE SCALE GENOMIC DNA]</scope>
    <source>
        <strain evidence="3 4">HTCC2155</strain>
    </source>
</reference>
<dbReference type="Pfam" id="PF00132">
    <property type="entry name" value="Hexapep"/>
    <property type="match status" value="1"/>
</dbReference>
<dbReference type="InterPro" id="IPR051159">
    <property type="entry name" value="Hexapeptide_acetyltransf"/>
</dbReference>
<dbReference type="AlphaFoldDB" id="A6DQG7"/>
<evidence type="ECO:0000313" key="4">
    <source>
        <dbReference type="Proteomes" id="UP000004947"/>
    </source>
</evidence>
<dbReference type="InterPro" id="IPR001451">
    <property type="entry name" value="Hexapep"/>
</dbReference>
<dbReference type="OrthoDB" id="9801697at2"/>
<evidence type="ECO:0000256" key="1">
    <source>
        <dbReference type="ARBA" id="ARBA00007274"/>
    </source>
</evidence>
<gene>
    <name evidence="3" type="ORF">LNTAR_04341</name>
</gene>
<comment type="caution">
    <text evidence="3">The sequence shown here is derived from an EMBL/GenBank/DDBJ whole genome shotgun (WGS) entry which is preliminary data.</text>
</comment>
<dbReference type="InterPro" id="IPR011004">
    <property type="entry name" value="Trimer_LpxA-like_sf"/>
</dbReference>
<dbReference type="PANTHER" id="PTHR23416">
    <property type="entry name" value="SIALIC ACID SYNTHASE-RELATED"/>
    <property type="match status" value="1"/>
</dbReference>
<keyword evidence="2 3" id="KW-0808">Transferase</keyword>
<dbReference type="RefSeq" id="WP_007280094.1">
    <property type="nucleotide sequence ID" value="NZ_ABCK01000020.1"/>
</dbReference>
<dbReference type="GO" id="GO:0008374">
    <property type="term" value="F:O-acyltransferase activity"/>
    <property type="evidence" value="ECO:0007669"/>
    <property type="project" value="TreeGrafter"/>
</dbReference>